<dbReference type="NCBIfam" id="TIGR00250">
    <property type="entry name" value="RNAse_H_YqgF"/>
    <property type="match status" value="1"/>
</dbReference>
<keyword evidence="7" id="KW-0547">Nucleotide-binding</keyword>
<dbReference type="EC" id="3.1.-.-" evidence="5"/>
<dbReference type="InterPro" id="IPR012337">
    <property type="entry name" value="RNaseH-like_sf"/>
</dbReference>
<dbReference type="PANTHER" id="PTHR33317:SF4">
    <property type="entry name" value="POLYNUCLEOTIDYL TRANSFERASE, RIBONUCLEASE H-LIKE SUPERFAMILY PROTEIN"/>
    <property type="match status" value="1"/>
</dbReference>
<dbReference type="Pfam" id="PF03652">
    <property type="entry name" value="RuvX"/>
    <property type="match status" value="1"/>
</dbReference>
<proteinExistence type="inferred from homology"/>
<dbReference type="GO" id="GO:0005829">
    <property type="term" value="C:cytosol"/>
    <property type="evidence" value="ECO:0007669"/>
    <property type="project" value="TreeGrafter"/>
</dbReference>
<protein>
    <recommendedName>
        <fullName evidence="5">Putative pre-16S rRNA nuclease</fullName>
        <ecNumber evidence="5">3.1.-.-</ecNumber>
    </recommendedName>
</protein>
<keyword evidence="3 5" id="KW-0540">Nuclease</keyword>
<dbReference type="GO" id="GO:0004386">
    <property type="term" value="F:helicase activity"/>
    <property type="evidence" value="ECO:0007669"/>
    <property type="project" value="UniProtKB-KW"/>
</dbReference>
<comment type="subcellular location">
    <subcellularLocation>
        <location evidence="5">Cytoplasm</location>
    </subcellularLocation>
</comment>
<comment type="similarity">
    <text evidence="5">Belongs to the YqgF HJR family.</text>
</comment>
<gene>
    <name evidence="7" type="ORF">AUJ95_09370</name>
</gene>
<dbReference type="Proteomes" id="UP000183085">
    <property type="component" value="Unassembled WGS sequence"/>
</dbReference>
<evidence type="ECO:0000256" key="3">
    <source>
        <dbReference type="ARBA" id="ARBA00022722"/>
    </source>
</evidence>
<evidence type="ECO:0000256" key="4">
    <source>
        <dbReference type="ARBA" id="ARBA00022801"/>
    </source>
</evidence>
<evidence type="ECO:0000313" key="8">
    <source>
        <dbReference type="Proteomes" id="UP000183085"/>
    </source>
</evidence>
<evidence type="ECO:0000313" key="7">
    <source>
        <dbReference type="EMBL" id="OIP36444.1"/>
    </source>
</evidence>
<accession>A0A1J5DK93</accession>
<comment type="function">
    <text evidence="5">Could be a nuclease involved in processing of the 5'-end of pre-16S rRNA.</text>
</comment>
<comment type="caution">
    <text evidence="7">The sequence shown here is derived from an EMBL/GenBank/DDBJ whole genome shotgun (WGS) entry which is preliminary data.</text>
</comment>
<name>A0A1J5DK93_9BACT</name>
<keyword evidence="2 5" id="KW-0690">Ribosome biogenesis</keyword>
<keyword evidence="7" id="KW-0067">ATP-binding</keyword>
<keyword evidence="4 5" id="KW-0378">Hydrolase</keyword>
<dbReference type="InterPro" id="IPR006641">
    <property type="entry name" value="YqgF/RNaseH-like_dom"/>
</dbReference>
<keyword evidence="7" id="KW-0347">Helicase</keyword>
<evidence type="ECO:0000256" key="1">
    <source>
        <dbReference type="ARBA" id="ARBA00022490"/>
    </source>
</evidence>
<organism evidence="7 8">
    <name type="scientific">Candidatus Desantisbacteria bacterium CG2_30_40_21</name>
    <dbReference type="NCBI Taxonomy" id="1817895"/>
    <lineage>
        <taxon>Bacteria</taxon>
        <taxon>Candidatus Desantisiibacteriota</taxon>
    </lineage>
</organism>
<dbReference type="AlphaFoldDB" id="A0A1J5DK93"/>
<dbReference type="HAMAP" id="MF_00651">
    <property type="entry name" value="Nuclease_YqgF"/>
    <property type="match status" value="1"/>
</dbReference>
<sequence>MRIMGLDVGDKYIGVALSDPLGMFAQPLSVITREGEKETMEILKEIISTSQVSKIVFGLPKNMNGSIGPQAEKVLNFIERLKQAVISTPSLSYERNVVEFVSWDERLSSRAAENAMLEAGLSRDKRKKMVDKIAAALILQGYLDSRVTFSN</sequence>
<evidence type="ECO:0000256" key="5">
    <source>
        <dbReference type="HAMAP-Rule" id="MF_00651"/>
    </source>
</evidence>
<dbReference type="Gene3D" id="3.30.420.140">
    <property type="entry name" value="YqgF/RNase H-like domain"/>
    <property type="match status" value="1"/>
</dbReference>
<dbReference type="EMBL" id="MNYI01000240">
    <property type="protein sequence ID" value="OIP36444.1"/>
    <property type="molecule type" value="Genomic_DNA"/>
</dbReference>
<dbReference type="CDD" id="cd16964">
    <property type="entry name" value="YqgF"/>
    <property type="match status" value="1"/>
</dbReference>
<dbReference type="SUPFAM" id="SSF53098">
    <property type="entry name" value="Ribonuclease H-like"/>
    <property type="match status" value="1"/>
</dbReference>
<reference evidence="7 8" key="1">
    <citation type="journal article" date="2016" name="Environ. Microbiol.">
        <title>Genomic resolution of a cold subsurface aquifer community provides metabolic insights for novel microbes adapted to high CO concentrations.</title>
        <authorList>
            <person name="Probst A.J."/>
            <person name="Castelle C.J."/>
            <person name="Singh A."/>
            <person name="Brown C.T."/>
            <person name="Anantharaman K."/>
            <person name="Sharon I."/>
            <person name="Hug L.A."/>
            <person name="Burstein D."/>
            <person name="Emerson J.B."/>
            <person name="Thomas B.C."/>
            <person name="Banfield J.F."/>
        </authorList>
    </citation>
    <scope>NUCLEOTIDE SEQUENCE [LARGE SCALE GENOMIC DNA]</scope>
    <source>
        <strain evidence="7">CG2_30_40_21</strain>
    </source>
</reference>
<keyword evidence="1 5" id="KW-0963">Cytoplasm</keyword>
<dbReference type="InterPro" id="IPR037027">
    <property type="entry name" value="YqgF/RNaseH-like_dom_sf"/>
</dbReference>
<dbReference type="STRING" id="1817895.AUJ95_09370"/>
<dbReference type="GO" id="GO:0000967">
    <property type="term" value="P:rRNA 5'-end processing"/>
    <property type="evidence" value="ECO:0007669"/>
    <property type="project" value="UniProtKB-UniRule"/>
</dbReference>
<dbReference type="GO" id="GO:0004518">
    <property type="term" value="F:nuclease activity"/>
    <property type="evidence" value="ECO:0007669"/>
    <property type="project" value="UniProtKB-KW"/>
</dbReference>
<dbReference type="InterPro" id="IPR005227">
    <property type="entry name" value="YqgF"/>
</dbReference>
<feature type="domain" description="YqgF/RNase H-like" evidence="6">
    <location>
        <begin position="1"/>
        <end position="112"/>
    </location>
</feature>
<evidence type="ECO:0000259" key="6">
    <source>
        <dbReference type="SMART" id="SM00732"/>
    </source>
</evidence>
<dbReference type="SMART" id="SM00732">
    <property type="entry name" value="YqgFc"/>
    <property type="match status" value="1"/>
</dbReference>
<dbReference type="PANTHER" id="PTHR33317">
    <property type="entry name" value="POLYNUCLEOTIDYL TRANSFERASE, RIBONUCLEASE H-LIKE SUPERFAMILY PROTEIN"/>
    <property type="match status" value="1"/>
</dbReference>
<evidence type="ECO:0000256" key="2">
    <source>
        <dbReference type="ARBA" id="ARBA00022517"/>
    </source>
</evidence>
<dbReference type="GO" id="GO:0016788">
    <property type="term" value="F:hydrolase activity, acting on ester bonds"/>
    <property type="evidence" value="ECO:0007669"/>
    <property type="project" value="UniProtKB-UniRule"/>
</dbReference>